<reference evidence="3 5" key="2">
    <citation type="submission" date="2019-04" db="EMBL/GenBank/DDBJ databases">
        <title>The CDC panel for molecular diagnostics of ciprofloxacin resistance and its use for research and clinical development.</title>
        <authorList>
            <person name="Liu H."/>
            <person name="Tang K."/>
            <person name="Pham C."/>
            <person name="Schmerer M."/>
        </authorList>
    </citation>
    <scope>NUCLEOTIDE SEQUENCE [LARGE SCALE GENOMIC DNA]</scope>
    <source>
        <strain evidence="3 5">LRRBGS_0742</strain>
    </source>
</reference>
<sequence>MRTTSTFPTKTFKPAAMALAVATTLSACLGGGGGGTSAPDFNAGGTGIGSNSRATIAESAAVSYAGIKNEMCKDRSMLCAGRDDVAVTDRDAKIKAPESAYQRLFKPK</sequence>
<feature type="chain" id="PRO_5043285731" evidence="1">
    <location>
        <begin position="30"/>
        <end position="108"/>
    </location>
</feature>
<evidence type="ECO:0000313" key="2">
    <source>
        <dbReference type="EMBL" id="SCW14454.1"/>
    </source>
</evidence>
<reference evidence="2 4" key="1">
    <citation type="submission" date="2016-09" db="EMBL/GenBank/DDBJ databases">
        <authorList>
            <person name="Kumanski S."/>
            <person name="Beatrice B."/>
        </authorList>
    </citation>
    <scope>NUCLEOTIDE SEQUENCE [LARGE SCALE GENOMIC DNA]</scope>
    <source>
        <strain evidence="2">Mankind</strain>
    </source>
</reference>
<proteinExistence type="predicted"/>
<dbReference type="Proteomes" id="UP000182484">
    <property type="component" value="Unassembled WGS sequence"/>
</dbReference>
<evidence type="ECO:0000256" key="1">
    <source>
        <dbReference type="SAM" id="SignalP"/>
    </source>
</evidence>
<dbReference type="EMBL" id="FMTB01000033">
    <property type="protein sequence ID" value="SCW14454.1"/>
    <property type="molecule type" value="Genomic_DNA"/>
</dbReference>
<gene>
    <name evidence="3" type="ORF">E8M63_10120</name>
    <name evidence="2" type="ORF">ESCNG_390016</name>
</gene>
<keyword evidence="1" id="KW-0732">Signal</keyword>
<organism evidence="3 5">
    <name type="scientific">Neisseria gonorrhoeae</name>
    <dbReference type="NCBI Taxonomy" id="485"/>
    <lineage>
        <taxon>Bacteria</taxon>
        <taxon>Pseudomonadati</taxon>
        <taxon>Pseudomonadota</taxon>
        <taxon>Betaproteobacteria</taxon>
        <taxon>Neisseriales</taxon>
        <taxon>Neisseriaceae</taxon>
        <taxon>Neisseria</taxon>
    </lineage>
</organism>
<protein>
    <submittedName>
        <fullName evidence="2">NalP domain protein</fullName>
    </submittedName>
    <submittedName>
        <fullName evidence="3">Peptidase</fullName>
    </submittedName>
</protein>
<feature type="signal peptide" evidence="1">
    <location>
        <begin position="1"/>
        <end position="29"/>
    </location>
</feature>
<evidence type="ECO:0000313" key="3">
    <source>
        <dbReference type="EMBL" id="TJX04653.1"/>
    </source>
</evidence>
<dbReference type="EMBL" id="SUQX01000023">
    <property type="protein sequence ID" value="TJX04653.1"/>
    <property type="molecule type" value="Genomic_DNA"/>
</dbReference>
<evidence type="ECO:0000313" key="4">
    <source>
        <dbReference type="Proteomes" id="UP000182484"/>
    </source>
</evidence>
<dbReference type="PROSITE" id="PS51257">
    <property type="entry name" value="PROKAR_LIPOPROTEIN"/>
    <property type="match status" value="1"/>
</dbReference>
<evidence type="ECO:0000313" key="5">
    <source>
        <dbReference type="Proteomes" id="UP000307092"/>
    </source>
</evidence>
<accession>A0AAQ1IMS7</accession>
<comment type="caution">
    <text evidence="3">The sequence shown here is derived from an EMBL/GenBank/DDBJ whole genome shotgun (WGS) entry which is preliminary data.</text>
</comment>
<dbReference type="AlphaFoldDB" id="A0AAQ1IMS7"/>
<name>A0AAQ1IMS7_NEIGO</name>
<dbReference type="Proteomes" id="UP000307092">
    <property type="component" value="Unassembled WGS sequence"/>
</dbReference>